<accession>A0ABD2M137</accession>
<gene>
    <name evidence="1" type="ORF">niasHT_008841</name>
</gene>
<organism evidence="1 2">
    <name type="scientific">Heterodera trifolii</name>
    <dbReference type="NCBI Taxonomy" id="157864"/>
    <lineage>
        <taxon>Eukaryota</taxon>
        <taxon>Metazoa</taxon>
        <taxon>Ecdysozoa</taxon>
        <taxon>Nematoda</taxon>
        <taxon>Chromadorea</taxon>
        <taxon>Rhabditida</taxon>
        <taxon>Tylenchina</taxon>
        <taxon>Tylenchomorpha</taxon>
        <taxon>Tylenchoidea</taxon>
        <taxon>Heteroderidae</taxon>
        <taxon>Heteroderinae</taxon>
        <taxon>Heterodera</taxon>
    </lineage>
</organism>
<evidence type="ECO:0000313" key="1">
    <source>
        <dbReference type="EMBL" id="KAL3121207.1"/>
    </source>
</evidence>
<comment type="caution">
    <text evidence="1">The sequence shown here is derived from an EMBL/GenBank/DDBJ whole genome shotgun (WGS) entry which is preliminary data.</text>
</comment>
<keyword evidence="2" id="KW-1185">Reference proteome</keyword>
<sequence length="115" mass="13189">MSINGREIFNANALMAYKTYFSHELSYSTTAKDSHLNAMGYYRDTGDTLEMGEVKPARYAVRKTMMKSMFISQGRYEFTANLFMDQIPRRVTMGLVANVDYVGTIRRSPFQLSTI</sequence>
<dbReference type="Proteomes" id="UP001620626">
    <property type="component" value="Unassembled WGS sequence"/>
</dbReference>
<reference evidence="1 2" key="1">
    <citation type="submission" date="2024-10" db="EMBL/GenBank/DDBJ databases">
        <authorList>
            <person name="Kim D."/>
        </authorList>
    </citation>
    <scope>NUCLEOTIDE SEQUENCE [LARGE SCALE GENOMIC DNA]</scope>
    <source>
        <strain evidence="1">BH-2024</strain>
    </source>
</reference>
<name>A0ABD2M137_9BILA</name>
<evidence type="ECO:0000313" key="2">
    <source>
        <dbReference type="Proteomes" id="UP001620626"/>
    </source>
</evidence>
<proteinExistence type="predicted"/>
<dbReference type="EMBL" id="JBICBT010000193">
    <property type="protein sequence ID" value="KAL3121207.1"/>
    <property type="molecule type" value="Genomic_DNA"/>
</dbReference>
<dbReference type="AlphaFoldDB" id="A0ABD2M137"/>
<protein>
    <submittedName>
        <fullName evidence="1">Uncharacterized protein</fullName>
    </submittedName>
</protein>